<keyword evidence="1" id="KW-0347">Helicase</keyword>
<dbReference type="GO" id="GO:0000723">
    <property type="term" value="P:telomere maintenance"/>
    <property type="evidence" value="ECO:0007669"/>
    <property type="project" value="InterPro"/>
</dbReference>
<dbReference type="GO" id="GO:0006310">
    <property type="term" value="P:DNA recombination"/>
    <property type="evidence" value="ECO:0007669"/>
    <property type="project" value="UniProtKB-KW"/>
</dbReference>
<feature type="non-terminal residue" evidence="3">
    <location>
        <position position="68"/>
    </location>
</feature>
<dbReference type="GO" id="GO:0005524">
    <property type="term" value="F:ATP binding"/>
    <property type="evidence" value="ECO:0007669"/>
    <property type="project" value="UniProtKB-KW"/>
</dbReference>
<keyword evidence="4" id="KW-1185">Reference proteome</keyword>
<dbReference type="AlphaFoldDB" id="S8DUM7"/>
<dbReference type="GO" id="GO:0043139">
    <property type="term" value="F:5'-3' DNA helicase activity"/>
    <property type="evidence" value="ECO:0007669"/>
    <property type="project" value="UniProtKB-EC"/>
</dbReference>
<dbReference type="InParanoid" id="S8DUM7"/>
<keyword evidence="1" id="KW-0067">ATP-binding</keyword>
<dbReference type="InterPro" id="IPR010285">
    <property type="entry name" value="DNA_helicase_pif1-like_DEAD"/>
</dbReference>
<comment type="similarity">
    <text evidence="1">Belongs to the helicase family.</text>
</comment>
<feature type="domain" description="DNA helicase Pif1-like DEAD-box helicase" evidence="2">
    <location>
        <begin position="3"/>
        <end position="68"/>
    </location>
</feature>
<gene>
    <name evidence="3" type="ORF">FOMPIDRAFT_28286</name>
</gene>
<accession>S8DUM7</accession>
<keyword evidence="1" id="KW-0233">DNA recombination</keyword>
<dbReference type="OrthoDB" id="3366231at2759"/>
<comment type="catalytic activity">
    <reaction evidence="1">
        <text>ATP + H2O = ADP + phosphate + H(+)</text>
        <dbReference type="Rhea" id="RHEA:13065"/>
        <dbReference type="ChEBI" id="CHEBI:15377"/>
        <dbReference type="ChEBI" id="CHEBI:15378"/>
        <dbReference type="ChEBI" id="CHEBI:30616"/>
        <dbReference type="ChEBI" id="CHEBI:43474"/>
        <dbReference type="ChEBI" id="CHEBI:456216"/>
        <dbReference type="EC" id="5.6.2.3"/>
    </reaction>
</comment>
<evidence type="ECO:0000313" key="3">
    <source>
        <dbReference type="EMBL" id="EPS96287.1"/>
    </source>
</evidence>
<feature type="non-terminal residue" evidence="3">
    <location>
        <position position="1"/>
    </location>
</feature>
<proteinExistence type="inferred from homology"/>
<sequence>RGELIREASVIIWDEAPMAKSAVLQCVDETCRRIMHNDLPFGGKVVVLLGDFRQTCPVIRFGTRRQIV</sequence>
<dbReference type="InterPro" id="IPR027417">
    <property type="entry name" value="P-loop_NTPase"/>
</dbReference>
<keyword evidence="1" id="KW-0227">DNA damage</keyword>
<dbReference type="Gene3D" id="3.40.50.300">
    <property type="entry name" value="P-loop containing nucleotide triphosphate hydrolases"/>
    <property type="match status" value="1"/>
</dbReference>
<keyword evidence="1" id="KW-0378">Hydrolase</keyword>
<organism evidence="3 4">
    <name type="scientific">Fomitopsis schrenkii</name>
    <name type="common">Brown rot fungus</name>
    <dbReference type="NCBI Taxonomy" id="2126942"/>
    <lineage>
        <taxon>Eukaryota</taxon>
        <taxon>Fungi</taxon>
        <taxon>Dikarya</taxon>
        <taxon>Basidiomycota</taxon>
        <taxon>Agaricomycotina</taxon>
        <taxon>Agaricomycetes</taxon>
        <taxon>Polyporales</taxon>
        <taxon>Fomitopsis</taxon>
    </lineage>
</organism>
<dbReference type="SUPFAM" id="SSF52540">
    <property type="entry name" value="P-loop containing nucleoside triphosphate hydrolases"/>
    <property type="match status" value="1"/>
</dbReference>
<dbReference type="EC" id="5.6.2.3" evidence="1"/>
<keyword evidence="1" id="KW-0234">DNA repair</keyword>
<dbReference type="STRING" id="743788.S8DUM7"/>
<dbReference type="GO" id="GO:0006281">
    <property type="term" value="P:DNA repair"/>
    <property type="evidence" value="ECO:0007669"/>
    <property type="project" value="UniProtKB-KW"/>
</dbReference>
<evidence type="ECO:0000259" key="2">
    <source>
        <dbReference type="Pfam" id="PF05970"/>
    </source>
</evidence>
<dbReference type="HOGENOM" id="CLU_001324_8_2_1"/>
<dbReference type="PANTHER" id="PTHR10492">
    <property type="match status" value="1"/>
</dbReference>
<evidence type="ECO:0000256" key="1">
    <source>
        <dbReference type="RuleBase" id="RU363044"/>
    </source>
</evidence>
<dbReference type="Pfam" id="PF05970">
    <property type="entry name" value="PIF1"/>
    <property type="match status" value="1"/>
</dbReference>
<protein>
    <recommendedName>
        <fullName evidence="1">ATP-dependent DNA helicase</fullName>
        <ecNumber evidence="1">5.6.2.3</ecNumber>
    </recommendedName>
</protein>
<comment type="cofactor">
    <cofactor evidence="1">
        <name>Mg(2+)</name>
        <dbReference type="ChEBI" id="CHEBI:18420"/>
    </cofactor>
</comment>
<dbReference type="EMBL" id="KE504191">
    <property type="protein sequence ID" value="EPS96287.1"/>
    <property type="molecule type" value="Genomic_DNA"/>
</dbReference>
<reference evidence="3 4" key="1">
    <citation type="journal article" date="2012" name="Science">
        <title>The Paleozoic origin of enzymatic lignin decomposition reconstructed from 31 fungal genomes.</title>
        <authorList>
            <person name="Floudas D."/>
            <person name="Binder M."/>
            <person name="Riley R."/>
            <person name="Barry K."/>
            <person name="Blanchette R.A."/>
            <person name="Henrissat B."/>
            <person name="Martinez A.T."/>
            <person name="Otillar R."/>
            <person name="Spatafora J.W."/>
            <person name="Yadav J.S."/>
            <person name="Aerts A."/>
            <person name="Benoit I."/>
            <person name="Boyd A."/>
            <person name="Carlson A."/>
            <person name="Copeland A."/>
            <person name="Coutinho P.M."/>
            <person name="de Vries R.P."/>
            <person name="Ferreira P."/>
            <person name="Findley K."/>
            <person name="Foster B."/>
            <person name="Gaskell J."/>
            <person name="Glotzer D."/>
            <person name="Gorecki P."/>
            <person name="Heitman J."/>
            <person name="Hesse C."/>
            <person name="Hori C."/>
            <person name="Igarashi K."/>
            <person name="Jurgens J.A."/>
            <person name="Kallen N."/>
            <person name="Kersten P."/>
            <person name="Kohler A."/>
            <person name="Kuees U."/>
            <person name="Kumar T.K.A."/>
            <person name="Kuo A."/>
            <person name="LaButti K."/>
            <person name="Larrondo L.F."/>
            <person name="Lindquist E."/>
            <person name="Ling A."/>
            <person name="Lombard V."/>
            <person name="Lucas S."/>
            <person name="Lundell T."/>
            <person name="Martin R."/>
            <person name="McLaughlin D.J."/>
            <person name="Morgenstern I."/>
            <person name="Morin E."/>
            <person name="Murat C."/>
            <person name="Nagy L.G."/>
            <person name="Nolan M."/>
            <person name="Ohm R.A."/>
            <person name="Patyshakuliyeva A."/>
            <person name="Rokas A."/>
            <person name="Ruiz-Duenas F.J."/>
            <person name="Sabat G."/>
            <person name="Salamov A."/>
            <person name="Samejima M."/>
            <person name="Schmutz J."/>
            <person name="Slot J.C."/>
            <person name="St John F."/>
            <person name="Stenlid J."/>
            <person name="Sun H."/>
            <person name="Sun S."/>
            <person name="Syed K."/>
            <person name="Tsang A."/>
            <person name="Wiebenga A."/>
            <person name="Young D."/>
            <person name="Pisabarro A."/>
            <person name="Eastwood D.C."/>
            <person name="Martin F."/>
            <person name="Cullen D."/>
            <person name="Grigoriev I.V."/>
            <person name="Hibbett D.S."/>
        </authorList>
    </citation>
    <scope>NUCLEOTIDE SEQUENCE</scope>
    <source>
        <strain evidence="4">FP-58527</strain>
    </source>
</reference>
<dbReference type="eggNOG" id="KOG0987">
    <property type="taxonomic scope" value="Eukaryota"/>
</dbReference>
<evidence type="ECO:0000313" key="4">
    <source>
        <dbReference type="Proteomes" id="UP000015241"/>
    </source>
</evidence>
<dbReference type="PANTHER" id="PTHR10492:SF57">
    <property type="entry name" value="ATP-DEPENDENT DNA HELICASE"/>
    <property type="match status" value="1"/>
</dbReference>
<dbReference type="Proteomes" id="UP000015241">
    <property type="component" value="Unassembled WGS sequence"/>
</dbReference>
<dbReference type="GO" id="GO:0016887">
    <property type="term" value="F:ATP hydrolysis activity"/>
    <property type="evidence" value="ECO:0007669"/>
    <property type="project" value="RHEA"/>
</dbReference>
<keyword evidence="1" id="KW-0547">Nucleotide-binding</keyword>
<name>S8DUM7_FOMSC</name>